<dbReference type="VEuPathDB" id="FungiDB:SI65_05721"/>
<evidence type="ECO:0000313" key="1">
    <source>
        <dbReference type="EMBL" id="ODM19104.1"/>
    </source>
</evidence>
<dbReference type="Proteomes" id="UP000094569">
    <property type="component" value="Unassembled WGS sequence"/>
</dbReference>
<gene>
    <name evidence="1" type="ORF">SI65_05721</name>
</gene>
<name>A0A1E3BDS3_ASPCR</name>
<accession>A0A1E3BDS3</accession>
<comment type="caution">
    <text evidence="1">The sequence shown here is derived from an EMBL/GenBank/DDBJ whole genome shotgun (WGS) entry which is preliminary data.</text>
</comment>
<dbReference type="AlphaFoldDB" id="A0A1E3BDS3"/>
<proteinExistence type="predicted"/>
<keyword evidence="2" id="KW-1185">Reference proteome</keyword>
<sequence length="131" mass="13494">MAQSRTPIYLGLAGLGAGAFYLYRAGGDPKAATQELKADASKASGKAPSGARGVVAGENAGAEGTAVIDEAVNNARSSAKPDERIPEIAQRTAGKFEDARDKLNAGVDKLDRKVEEKATEAKSGLSGWFGK</sequence>
<reference evidence="1 2" key="1">
    <citation type="journal article" date="2016" name="BMC Genomics">
        <title>Comparative genomic and transcriptomic analyses of the Fuzhuan brick tea-fermentation fungus Aspergillus cristatus.</title>
        <authorList>
            <person name="Ge Y."/>
            <person name="Wang Y."/>
            <person name="Liu Y."/>
            <person name="Tan Y."/>
            <person name="Ren X."/>
            <person name="Zhang X."/>
            <person name="Hyde K.D."/>
            <person name="Liu Y."/>
            <person name="Liu Z."/>
        </authorList>
    </citation>
    <scope>NUCLEOTIDE SEQUENCE [LARGE SCALE GENOMIC DNA]</scope>
    <source>
        <strain evidence="1 2">GZAAS20.1005</strain>
    </source>
</reference>
<evidence type="ECO:0000313" key="2">
    <source>
        <dbReference type="Proteomes" id="UP000094569"/>
    </source>
</evidence>
<evidence type="ECO:0008006" key="3">
    <source>
        <dbReference type="Google" id="ProtNLM"/>
    </source>
</evidence>
<dbReference type="EMBL" id="JXNT01000005">
    <property type="protein sequence ID" value="ODM19104.1"/>
    <property type="molecule type" value="Genomic_DNA"/>
</dbReference>
<organism evidence="1 2">
    <name type="scientific">Aspergillus cristatus</name>
    <name type="common">Chinese Fuzhuan brick tea-fermentation fungus</name>
    <name type="synonym">Eurotium cristatum</name>
    <dbReference type="NCBI Taxonomy" id="573508"/>
    <lineage>
        <taxon>Eukaryota</taxon>
        <taxon>Fungi</taxon>
        <taxon>Dikarya</taxon>
        <taxon>Ascomycota</taxon>
        <taxon>Pezizomycotina</taxon>
        <taxon>Eurotiomycetes</taxon>
        <taxon>Eurotiomycetidae</taxon>
        <taxon>Eurotiales</taxon>
        <taxon>Aspergillaceae</taxon>
        <taxon>Aspergillus</taxon>
        <taxon>Aspergillus subgen. Aspergillus</taxon>
    </lineage>
</organism>
<dbReference type="OrthoDB" id="5355126at2759"/>
<protein>
    <recommendedName>
        <fullName evidence="3">Calcofluor white hypersensitive protein</fullName>
    </recommendedName>
</protein>